<accession>A0A0A1UJ59</accession>
<dbReference type="OrthoDB" id="3138197at2759"/>
<proteinExistence type="predicted"/>
<feature type="compositionally biased region" description="Low complexity" evidence="1">
    <location>
        <begin position="1"/>
        <end position="10"/>
    </location>
</feature>
<evidence type="ECO:0000313" key="3">
    <source>
        <dbReference type="Proteomes" id="UP000030108"/>
    </source>
</evidence>
<feature type="region of interest" description="Disordered" evidence="1">
    <location>
        <begin position="1"/>
        <end position="22"/>
    </location>
</feature>
<reference evidence="3" key="1">
    <citation type="journal article" date="2014" name="Genome Announc.">
        <title>Draft genome sequence of the plant-pathogenic soil fungus Rhizoctonia solani anastomosis group 3 strain Rhs1AP.</title>
        <authorList>
            <person name="Cubeta M.A."/>
            <person name="Thomas E."/>
            <person name="Dean R.A."/>
            <person name="Jabaji S."/>
            <person name="Neate S.M."/>
            <person name="Tavantzis S."/>
            <person name="Toda T."/>
            <person name="Vilgalys R."/>
            <person name="Bharathan N."/>
            <person name="Fedorova-Abrams N."/>
            <person name="Pakala S.B."/>
            <person name="Pakala S.M."/>
            <person name="Zafar N."/>
            <person name="Joardar V."/>
            <person name="Losada L."/>
            <person name="Nierman W.C."/>
        </authorList>
    </citation>
    <scope>NUCLEOTIDE SEQUENCE [LARGE SCALE GENOMIC DNA]</scope>
    <source>
        <strain evidence="3">AG-3</strain>
    </source>
</reference>
<dbReference type="EMBL" id="JATN01000321">
    <property type="protein sequence ID" value="EUC58446.1"/>
    <property type="molecule type" value="Genomic_DNA"/>
</dbReference>
<sequence length="237" mass="26030">MVDPQALLQFRPPPPPLAPQHSPNDVLINLELHPELGSENGIEDSESKLILASNGSPDEVYFVDNSLANLGNNSGAGRDIFFSGPSPGDTSITNVCMPAPGRGRGEETKSPDFAISRWNLHGRSTQGGGADTLRMVVEVIPGHDGPSSAVRLSREEQMQLLGYFLLVRVNSVDAGVMLIVKGDAYFWHYDELGTASIQLHGRYSRRIDSWDFMRFLQRWSAGEEGVRFDLPQNDLVV</sequence>
<comment type="caution">
    <text evidence="2">The sequence shown here is derived from an EMBL/GenBank/DDBJ whole genome shotgun (WGS) entry which is preliminary data.</text>
</comment>
<name>A0A0A1UJ59_9AGAM</name>
<dbReference type="AlphaFoldDB" id="A0A0A1UJ59"/>
<evidence type="ECO:0000313" key="2">
    <source>
        <dbReference type="EMBL" id="EUC58446.1"/>
    </source>
</evidence>
<evidence type="ECO:0000256" key="1">
    <source>
        <dbReference type="SAM" id="MobiDB-lite"/>
    </source>
</evidence>
<gene>
    <name evidence="2" type="ORF">RSOL_255200</name>
</gene>
<organism evidence="2 3">
    <name type="scientific">Rhizoctonia solani AG-3 Rhs1AP</name>
    <dbReference type="NCBI Taxonomy" id="1086054"/>
    <lineage>
        <taxon>Eukaryota</taxon>
        <taxon>Fungi</taxon>
        <taxon>Dikarya</taxon>
        <taxon>Basidiomycota</taxon>
        <taxon>Agaricomycotina</taxon>
        <taxon>Agaricomycetes</taxon>
        <taxon>Cantharellales</taxon>
        <taxon>Ceratobasidiaceae</taxon>
        <taxon>Rhizoctonia</taxon>
    </lineage>
</organism>
<protein>
    <submittedName>
        <fullName evidence="2">Uncharacterized protein</fullName>
    </submittedName>
</protein>
<dbReference type="Proteomes" id="UP000030108">
    <property type="component" value="Unassembled WGS sequence"/>
</dbReference>